<accession>A0A084JEG2</accession>
<evidence type="ECO:0000259" key="3">
    <source>
        <dbReference type="PROSITE" id="PS51462"/>
    </source>
</evidence>
<dbReference type="Gene3D" id="3.90.79.10">
    <property type="entry name" value="Nucleoside Triphosphate Pyrophosphohydrolase"/>
    <property type="match status" value="1"/>
</dbReference>
<dbReference type="PANTHER" id="PTHR43736">
    <property type="entry name" value="ADP-RIBOSE PYROPHOSPHATASE"/>
    <property type="match status" value="1"/>
</dbReference>
<keyword evidence="5" id="KW-1185">Reference proteome</keyword>
<evidence type="ECO:0000256" key="1">
    <source>
        <dbReference type="ARBA" id="ARBA00005582"/>
    </source>
</evidence>
<evidence type="ECO:0000313" key="4">
    <source>
        <dbReference type="EMBL" id="KEZ87346.1"/>
    </source>
</evidence>
<dbReference type="InterPro" id="IPR020476">
    <property type="entry name" value="Nudix_hydrolase"/>
</dbReference>
<dbReference type="InterPro" id="IPR000086">
    <property type="entry name" value="NUDIX_hydrolase_dom"/>
</dbReference>
<dbReference type="PRINTS" id="PR00502">
    <property type="entry name" value="NUDIXFAMILY"/>
</dbReference>
<dbReference type="PANTHER" id="PTHR43736:SF1">
    <property type="entry name" value="DIHYDRONEOPTERIN TRIPHOSPHATE DIPHOSPHATASE"/>
    <property type="match status" value="1"/>
</dbReference>
<dbReference type="Proteomes" id="UP000028542">
    <property type="component" value="Unassembled WGS sequence"/>
</dbReference>
<dbReference type="GO" id="GO:0016787">
    <property type="term" value="F:hydrolase activity"/>
    <property type="evidence" value="ECO:0007669"/>
    <property type="project" value="UniProtKB-KW"/>
</dbReference>
<dbReference type="CDD" id="cd18875">
    <property type="entry name" value="NUDIX_Hydrolase"/>
    <property type="match status" value="1"/>
</dbReference>
<evidence type="ECO:0000313" key="5">
    <source>
        <dbReference type="Proteomes" id="UP000028542"/>
    </source>
</evidence>
<dbReference type="InterPro" id="IPR015797">
    <property type="entry name" value="NUDIX_hydrolase-like_dom_sf"/>
</dbReference>
<dbReference type="PROSITE" id="PS51462">
    <property type="entry name" value="NUDIX"/>
    <property type="match status" value="1"/>
</dbReference>
<feature type="domain" description="Nudix hydrolase" evidence="3">
    <location>
        <begin position="3"/>
        <end position="131"/>
    </location>
</feature>
<name>A0A084JEG2_9CLOT</name>
<dbReference type="eggNOG" id="COG1051">
    <property type="taxonomic scope" value="Bacteria"/>
</dbReference>
<organism evidence="4 5">
    <name type="scientific">Clostridium sulfidigenes</name>
    <dbReference type="NCBI Taxonomy" id="318464"/>
    <lineage>
        <taxon>Bacteria</taxon>
        <taxon>Bacillati</taxon>
        <taxon>Bacillota</taxon>
        <taxon>Clostridia</taxon>
        <taxon>Eubacteriales</taxon>
        <taxon>Clostridiaceae</taxon>
        <taxon>Clostridium</taxon>
    </lineage>
</organism>
<dbReference type="EMBL" id="JPMD01000013">
    <property type="protein sequence ID" value="KEZ87346.1"/>
    <property type="molecule type" value="Genomic_DNA"/>
</dbReference>
<reference evidence="4 5" key="1">
    <citation type="submission" date="2014-07" db="EMBL/GenBank/DDBJ databases">
        <title>Draft genome of Clostridium sulfidigenes 113A isolated from sediments associated with methane hydrate from Krishna Godavari basin.</title>
        <authorList>
            <person name="Honkalas V.S."/>
            <person name="Dabir A.P."/>
            <person name="Arora P."/>
            <person name="Dhakephalkar P.K."/>
        </authorList>
    </citation>
    <scope>NUCLEOTIDE SEQUENCE [LARGE SCALE GENOMIC DNA]</scope>
    <source>
        <strain evidence="4 5">113A</strain>
    </source>
</reference>
<dbReference type="STRING" id="318464.IO99_05885"/>
<keyword evidence="2" id="KW-0378">Hydrolase</keyword>
<dbReference type="Pfam" id="PF00293">
    <property type="entry name" value="NUDIX"/>
    <property type="match status" value="1"/>
</dbReference>
<sequence length="153" mass="17952">MENVELTNMVMIMDKINNKVLVQNRIKGNWTGIAFPGGHVEKGESIVDSAIREVNEETGLVVNNLEICGVKDWYRAEDNKRYMVFLFKTDSYQGDLIEHGEEGHVFWHDIDKLNLLNLAHGFDRMVKIMLEDRLNEYFITENQQKSHWEHMLK</sequence>
<proteinExistence type="inferred from homology"/>
<dbReference type="RefSeq" id="WP_035131251.1">
    <property type="nucleotide sequence ID" value="NZ_JPMD01000013.1"/>
</dbReference>
<evidence type="ECO:0000256" key="2">
    <source>
        <dbReference type="ARBA" id="ARBA00022801"/>
    </source>
</evidence>
<dbReference type="SUPFAM" id="SSF55811">
    <property type="entry name" value="Nudix"/>
    <property type="match status" value="1"/>
</dbReference>
<comment type="similarity">
    <text evidence="1">Belongs to the Nudix hydrolase family.</text>
</comment>
<comment type="caution">
    <text evidence="4">The sequence shown here is derived from an EMBL/GenBank/DDBJ whole genome shotgun (WGS) entry which is preliminary data.</text>
</comment>
<gene>
    <name evidence="4" type="ORF">IO99_05885</name>
</gene>
<protein>
    <recommendedName>
        <fullName evidence="3">Nudix hydrolase domain-containing protein</fullName>
    </recommendedName>
</protein>
<dbReference type="AlphaFoldDB" id="A0A084JEG2"/>